<proteinExistence type="predicted"/>
<protein>
    <submittedName>
        <fullName evidence="2">Uncharacterized protein</fullName>
    </submittedName>
</protein>
<dbReference type="EMBL" id="BLXT01004955">
    <property type="protein sequence ID" value="GFO18392.1"/>
    <property type="molecule type" value="Genomic_DNA"/>
</dbReference>
<sequence length="116" mass="12708">MCRNSSVAGLSPATGAPALWRALKPEITLLWTHRHHQKSCSSPGRAVGYQVRGPGFESQSRRSDSHCSSMSTQLGLLRPGKSKGGEESNGKLPHKCRMHRSQDFLTPSSKVVRVEK</sequence>
<dbReference type="Proteomes" id="UP000735302">
    <property type="component" value="Unassembled WGS sequence"/>
</dbReference>
<gene>
    <name evidence="2" type="ORF">PoB_004489700</name>
</gene>
<comment type="caution">
    <text evidence="2">The sequence shown here is derived from an EMBL/GenBank/DDBJ whole genome shotgun (WGS) entry which is preliminary data.</text>
</comment>
<accession>A0AAV4BHE2</accession>
<name>A0AAV4BHE2_9GAST</name>
<reference evidence="2 3" key="1">
    <citation type="journal article" date="2021" name="Elife">
        <title>Chloroplast acquisition without the gene transfer in kleptoplastic sea slugs, Plakobranchus ocellatus.</title>
        <authorList>
            <person name="Maeda T."/>
            <person name="Takahashi S."/>
            <person name="Yoshida T."/>
            <person name="Shimamura S."/>
            <person name="Takaki Y."/>
            <person name="Nagai Y."/>
            <person name="Toyoda A."/>
            <person name="Suzuki Y."/>
            <person name="Arimoto A."/>
            <person name="Ishii H."/>
            <person name="Satoh N."/>
            <person name="Nishiyama T."/>
            <person name="Hasebe M."/>
            <person name="Maruyama T."/>
            <person name="Minagawa J."/>
            <person name="Obokata J."/>
            <person name="Shigenobu S."/>
        </authorList>
    </citation>
    <scope>NUCLEOTIDE SEQUENCE [LARGE SCALE GENOMIC DNA]</scope>
</reference>
<evidence type="ECO:0000256" key="1">
    <source>
        <dbReference type="SAM" id="MobiDB-lite"/>
    </source>
</evidence>
<dbReference type="AlphaFoldDB" id="A0AAV4BHE2"/>
<organism evidence="2 3">
    <name type="scientific">Plakobranchus ocellatus</name>
    <dbReference type="NCBI Taxonomy" id="259542"/>
    <lineage>
        <taxon>Eukaryota</taxon>
        <taxon>Metazoa</taxon>
        <taxon>Spiralia</taxon>
        <taxon>Lophotrochozoa</taxon>
        <taxon>Mollusca</taxon>
        <taxon>Gastropoda</taxon>
        <taxon>Heterobranchia</taxon>
        <taxon>Euthyneura</taxon>
        <taxon>Panpulmonata</taxon>
        <taxon>Sacoglossa</taxon>
        <taxon>Placobranchoidea</taxon>
        <taxon>Plakobranchidae</taxon>
        <taxon>Plakobranchus</taxon>
    </lineage>
</organism>
<feature type="region of interest" description="Disordered" evidence="1">
    <location>
        <begin position="38"/>
        <end position="116"/>
    </location>
</feature>
<evidence type="ECO:0000313" key="2">
    <source>
        <dbReference type="EMBL" id="GFO18392.1"/>
    </source>
</evidence>
<evidence type="ECO:0000313" key="3">
    <source>
        <dbReference type="Proteomes" id="UP000735302"/>
    </source>
</evidence>
<keyword evidence="3" id="KW-1185">Reference proteome</keyword>